<dbReference type="InterPro" id="IPR043472">
    <property type="entry name" value="Macro_dom-like"/>
</dbReference>
<dbReference type="EC" id="2.4.2.30" evidence="2"/>
<keyword evidence="2" id="KW-0328">Glycosyltransferase</keyword>
<keyword evidence="3" id="KW-1185">Reference proteome</keyword>
<keyword evidence="2" id="KW-0808">Transferase</keyword>
<dbReference type="SUPFAM" id="SSF52949">
    <property type="entry name" value="Macro domain-like"/>
    <property type="match status" value="1"/>
</dbReference>
<feature type="domain" description="Macro" evidence="1">
    <location>
        <begin position="4"/>
        <end position="199"/>
    </location>
</feature>
<organism evidence="2 3">
    <name type="scientific">Fistulifera solaris</name>
    <name type="common">Oleaginous diatom</name>
    <dbReference type="NCBI Taxonomy" id="1519565"/>
    <lineage>
        <taxon>Eukaryota</taxon>
        <taxon>Sar</taxon>
        <taxon>Stramenopiles</taxon>
        <taxon>Ochrophyta</taxon>
        <taxon>Bacillariophyta</taxon>
        <taxon>Bacillariophyceae</taxon>
        <taxon>Bacillariophycidae</taxon>
        <taxon>Naviculales</taxon>
        <taxon>Naviculaceae</taxon>
        <taxon>Fistulifera</taxon>
    </lineage>
</organism>
<dbReference type="PANTHER" id="PTHR11106:SF27">
    <property type="entry name" value="MACRO DOMAIN-CONTAINING PROTEIN"/>
    <property type="match status" value="1"/>
</dbReference>
<accession>A0A1Z5KF69</accession>
<dbReference type="InParanoid" id="A0A1Z5KF69"/>
<protein>
    <submittedName>
        <fullName evidence="2">Poly [ADP-ribose] polymerase 10/14/15</fullName>
        <ecNumber evidence="2">2.4.2.30</ecNumber>
    </submittedName>
</protein>
<gene>
    <name evidence="2" type="ORF">FisN_4Hh126</name>
</gene>
<dbReference type="Proteomes" id="UP000198406">
    <property type="component" value="Unassembled WGS sequence"/>
</dbReference>
<dbReference type="InterPro" id="IPR002589">
    <property type="entry name" value="Macro_dom"/>
</dbReference>
<dbReference type="OrthoDB" id="6133115at2759"/>
<dbReference type="PANTHER" id="PTHR11106">
    <property type="entry name" value="GANGLIOSIDE INDUCED DIFFERENTIATION ASSOCIATED PROTEIN 2-RELATED"/>
    <property type="match status" value="1"/>
</dbReference>
<dbReference type="Pfam" id="PF01661">
    <property type="entry name" value="Macro"/>
    <property type="match status" value="1"/>
</dbReference>
<name>A0A1Z5KF69_FISSO</name>
<proteinExistence type="predicted"/>
<dbReference type="EMBL" id="BDSP01000211">
    <property type="protein sequence ID" value="GAX24608.1"/>
    <property type="molecule type" value="Genomic_DNA"/>
</dbReference>
<sequence>MALQFMHKYELSSTLALYIIRGSVLDFASMNGAIVNAANEGCLGGGGVDGAITIAGGPKLAKDRKKLKLIKRGIRCLTGDAVITGPDEYGKIQTPYVIHAVGPNYWEQPDSEAAHELLRRAYQASLQLADDHGLTEIAFPLLSAGVFRASIPLSVILKNAVVGISEWRKDGSTSLEKVILYAFTPEECDELRMVCEDLLGKGNFDTQNTLSEPADLPDPMDTN</sequence>
<dbReference type="AlphaFoldDB" id="A0A1Z5KF69"/>
<evidence type="ECO:0000313" key="2">
    <source>
        <dbReference type="EMBL" id="GAX24608.1"/>
    </source>
</evidence>
<dbReference type="PROSITE" id="PS51154">
    <property type="entry name" value="MACRO"/>
    <property type="match status" value="1"/>
</dbReference>
<evidence type="ECO:0000259" key="1">
    <source>
        <dbReference type="PROSITE" id="PS51154"/>
    </source>
</evidence>
<dbReference type="Gene3D" id="3.40.220.10">
    <property type="entry name" value="Leucine Aminopeptidase, subunit E, domain 1"/>
    <property type="match status" value="1"/>
</dbReference>
<evidence type="ECO:0000313" key="3">
    <source>
        <dbReference type="Proteomes" id="UP000198406"/>
    </source>
</evidence>
<dbReference type="GO" id="GO:0003950">
    <property type="term" value="F:NAD+ poly-ADP-ribosyltransferase activity"/>
    <property type="evidence" value="ECO:0007669"/>
    <property type="project" value="UniProtKB-EC"/>
</dbReference>
<comment type="caution">
    <text evidence="2">The sequence shown here is derived from an EMBL/GenBank/DDBJ whole genome shotgun (WGS) entry which is preliminary data.</text>
</comment>
<dbReference type="SMART" id="SM00506">
    <property type="entry name" value="A1pp"/>
    <property type="match status" value="1"/>
</dbReference>
<reference evidence="2 3" key="1">
    <citation type="journal article" date="2015" name="Plant Cell">
        <title>Oil accumulation by the oleaginous diatom Fistulifera solaris as revealed by the genome and transcriptome.</title>
        <authorList>
            <person name="Tanaka T."/>
            <person name="Maeda Y."/>
            <person name="Veluchamy A."/>
            <person name="Tanaka M."/>
            <person name="Abida H."/>
            <person name="Marechal E."/>
            <person name="Bowler C."/>
            <person name="Muto M."/>
            <person name="Sunaga Y."/>
            <person name="Tanaka M."/>
            <person name="Yoshino T."/>
            <person name="Taniguchi T."/>
            <person name="Fukuda Y."/>
            <person name="Nemoto M."/>
            <person name="Matsumoto M."/>
            <person name="Wong P.S."/>
            <person name="Aburatani S."/>
            <person name="Fujibuchi W."/>
        </authorList>
    </citation>
    <scope>NUCLEOTIDE SEQUENCE [LARGE SCALE GENOMIC DNA]</scope>
    <source>
        <strain evidence="2 3">JPCC DA0580</strain>
    </source>
</reference>